<dbReference type="AlphaFoldDB" id="A0A426YE94"/>
<feature type="region of interest" description="Disordered" evidence="1">
    <location>
        <begin position="32"/>
        <end position="72"/>
    </location>
</feature>
<protein>
    <submittedName>
        <fullName evidence="2">Uncharacterized protein</fullName>
    </submittedName>
</protein>
<accession>A0A426YE94</accession>
<comment type="caution">
    <text evidence="2">The sequence shown here is derived from an EMBL/GenBank/DDBJ whole genome shotgun (WGS) entry which is preliminary data.</text>
</comment>
<reference evidence="2 3" key="1">
    <citation type="journal article" date="2014" name="Agronomy (Basel)">
        <title>A Draft Genome Sequence for Ensete ventricosum, the Drought-Tolerant Tree Against Hunger.</title>
        <authorList>
            <person name="Harrison J."/>
            <person name="Moore K.A."/>
            <person name="Paszkiewicz K."/>
            <person name="Jones T."/>
            <person name="Grant M."/>
            <person name="Ambacheew D."/>
            <person name="Muzemil S."/>
            <person name="Studholme D.J."/>
        </authorList>
    </citation>
    <scope>NUCLEOTIDE SEQUENCE [LARGE SCALE GENOMIC DNA]</scope>
</reference>
<evidence type="ECO:0000256" key="1">
    <source>
        <dbReference type="SAM" id="MobiDB-lite"/>
    </source>
</evidence>
<dbReference type="EMBL" id="AMZH03012997">
    <property type="protein sequence ID" value="RRT50013.1"/>
    <property type="molecule type" value="Genomic_DNA"/>
</dbReference>
<sequence>MLVSGGRCGSHFRSQCLTSMFPCGLPPGFSAAVGDRSGPPLASLSPGRRFSQPRERTSSPHPKLTSSSCDEP</sequence>
<organism evidence="2 3">
    <name type="scientific">Ensete ventricosum</name>
    <name type="common">Abyssinian banana</name>
    <name type="synonym">Musa ensete</name>
    <dbReference type="NCBI Taxonomy" id="4639"/>
    <lineage>
        <taxon>Eukaryota</taxon>
        <taxon>Viridiplantae</taxon>
        <taxon>Streptophyta</taxon>
        <taxon>Embryophyta</taxon>
        <taxon>Tracheophyta</taxon>
        <taxon>Spermatophyta</taxon>
        <taxon>Magnoliopsida</taxon>
        <taxon>Liliopsida</taxon>
        <taxon>Zingiberales</taxon>
        <taxon>Musaceae</taxon>
        <taxon>Ensete</taxon>
    </lineage>
</organism>
<evidence type="ECO:0000313" key="2">
    <source>
        <dbReference type="EMBL" id="RRT50013.1"/>
    </source>
</evidence>
<dbReference type="Proteomes" id="UP000287651">
    <property type="component" value="Unassembled WGS sequence"/>
</dbReference>
<name>A0A426YE94_ENSVE</name>
<gene>
    <name evidence="2" type="ORF">B296_00024098</name>
</gene>
<evidence type="ECO:0000313" key="3">
    <source>
        <dbReference type="Proteomes" id="UP000287651"/>
    </source>
</evidence>
<proteinExistence type="predicted"/>